<sequence length="115" mass="12650">MGAVVAVPVGTKAAPTAQSDRRDLAGTSSELPAGTNASVRPRMEQTCSTHHPEQQLRKLIKGVKHIYERYNLPRYDLDQDQITSPVPFQKTDTNSDLDAKRGMEINSTAQLCQTV</sequence>
<evidence type="ECO:0000313" key="2">
    <source>
        <dbReference type="EMBL" id="EMP34279.1"/>
    </source>
</evidence>
<evidence type="ECO:0000313" key="3">
    <source>
        <dbReference type="Proteomes" id="UP000031443"/>
    </source>
</evidence>
<dbReference type="Proteomes" id="UP000031443">
    <property type="component" value="Unassembled WGS sequence"/>
</dbReference>
<dbReference type="AlphaFoldDB" id="M7BAU4"/>
<evidence type="ECO:0000256" key="1">
    <source>
        <dbReference type="SAM" id="MobiDB-lite"/>
    </source>
</evidence>
<protein>
    <submittedName>
        <fullName evidence="2">Uncharacterized protein</fullName>
    </submittedName>
</protein>
<reference evidence="3" key="1">
    <citation type="journal article" date="2013" name="Nat. Genet.">
        <title>The draft genomes of soft-shell turtle and green sea turtle yield insights into the development and evolution of the turtle-specific body plan.</title>
        <authorList>
            <person name="Wang Z."/>
            <person name="Pascual-Anaya J."/>
            <person name="Zadissa A."/>
            <person name="Li W."/>
            <person name="Niimura Y."/>
            <person name="Huang Z."/>
            <person name="Li C."/>
            <person name="White S."/>
            <person name="Xiong Z."/>
            <person name="Fang D."/>
            <person name="Wang B."/>
            <person name="Ming Y."/>
            <person name="Chen Y."/>
            <person name="Zheng Y."/>
            <person name="Kuraku S."/>
            <person name="Pignatelli M."/>
            <person name="Herrero J."/>
            <person name="Beal K."/>
            <person name="Nozawa M."/>
            <person name="Li Q."/>
            <person name="Wang J."/>
            <person name="Zhang H."/>
            <person name="Yu L."/>
            <person name="Shigenobu S."/>
            <person name="Wang J."/>
            <person name="Liu J."/>
            <person name="Flicek P."/>
            <person name="Searle S."/>
            <person name="Wang J."/>
            <person name="Kuratani S."/>
            <person name="Yin Y."/>
            <person name="Aken B."/>
            <person name="Zhang G."/>
            <person name="Irie N."/>
        </authorList>
    </citation>
    <scope>NUCLEOTIDE SEQUENCE [LARGE SCALE GENOMIC DNA]</scope>
</reference>
<organism evidence="2 3">
    <name type="scientific">Chelonia mydas</name>
    <name type="common">Green sea-turtle</name>
    <name type="synonym">Chelonia agassizi</name>
    <dbReference type="NCBI Taxonomy" id="8469"/>
    <lineage>
        <taxon>Eukaryota</taxon>
        <taxon>Metazoa</taxon>
        <taxon>Chordata</taxon>
        <taxon>Craniata</taxon>
        <taxon>Vertebrata</taxon>
        <taxon>Euteleostomi</taxon>
        <taxon>Archelosauria</taxon>
        <taxon>Testudinata</taxon>
        <taxon>Testudines</taxon>
        <taxon>Cryptodira</taxon>
        <taxon>Durocryptodira</taxon>
        <taxon>Americhelydia</taxon>
        <taxon>Chelonioidea</taxon>
        <taxon>Cheloniidae</taxon>
        <taxon>Chelonia</taxon>
    </lineage>
</organism>
<dbReference type="EMBL" id="KB533022">
    <property type="protein sequence ID" value="EMP34279.1"/>
    <property type="molecule type" value="Genomic_DNA"/>
</dbReference>
<gene>
    <name evidence="2" type="ORF">UY3_08569</name>
</gene>
<accession>M7BAU4</accession>
<proteinExistence type="predicted"/>
<name>M7BAU4_CHEMY</name>
<feature type="region of interest" description="Disordered" evidence="1">
    <location>
        <begin position="1"/>
        <end position="54"/>
    </location>
</feature>
<keyword evidence="3" id="KW-1185">Reference proteome</keyword>
<feature type="compositionally biased region" description="Polar residues" evidence="1">
    <location>
        <begin position="26"/>
        <end position="38"/>
    </location>
</feature>